<dbReference type="InterPro" id="IPR033254">
    <property type="entry name" value="Plant_FLA"/>
</dbReference>
<proteinExistence type="predicted"/>
<protein>
    <recommendedName>
        <fullName evidence="5">FAS1 domain-containing protein</fullName>
    </recommendedName>
</protein>
<evidence type="ECO:0000313" key="4">
    <source>
        <dbReference type="Proteomes" id="UP001341281"/>
    </source>
</evidence>
<dbReference type="Proteomes" id="UP001341281">
    <property type="component" value="Chromosome 06"/>
</dbReference>
<reference evidence="3 4" key="1">
    <citation type="submission" date="2024-02" db="EMBL/GenBank/DDBJ databases">
        <title>High-quality chromosome-scale genome assembly of Pensacola bahiagrass (Paspalum notatum Flugge var. saurae).</title>
        <authorList>
            <person name="Vega J.M."/>
            <person name="Podio M."/>
            <person name="Orjuela J."/>
            <person name="Siena L.A."/>
            <person name="Pessino S.C."/>
            <person name="Combes M.C."/>
            <person name="Mariac C."/>
            <person name="Albertini E."/>
            <person name="Pupilli F."/>
            <person name="Ortiz J.P.A."/>
            <person name="Leblanc O."/>
        </authorList>
    </citation>
    <scope>NUCLEOTIDE SEQUENCE [LARGE SCALE GENOMIC DNA]</scope>
    <source>
        <strain evidence="3">R1</strain>
        <tissue evidence="3">Leaf</tissue>
    </source>
</reference>
<dbReference type="PANTHER" id="PTHR32382">
    <property type="entry name" value="FASCICLIN-LIKE ARABINOGALACTAN PROTEIN"/>
    <property type="match status" value="1"/>
</dbReference>
<feature type="compositionally biased region" description="Low complexity" evidence="1">
    <location>
        <begin position="275"/>
        <end position="293"/>
    </location>
</feature>
<dbReference type="EMBL" id="CP144750">
    <property type="protein sequence ID" value="WVZ81544.1"/>
    <property type="molecule type" value="Genomic_DNA"/>
</dbReference>
<dbReference type="Gene3D" id="2.30.180.10">
    <property type="entry name" value="FAS1 domain"/>
    <property type="match status" value="1"/>
</dbReference>
<feature type="signal peptide" evidence="2">
    <location>
        <begin position="1"/>
        <end position="27"/>
    </location>
</feature>
<evidence type="ECO:0000256" key="2">
    <source>
        <dbReference type="SAM" id="SignalP"/>
    </source>
</evidence>
<dbReference type="InterPro" id="IPR036378">
    <property type="entry name" value="FAS1_dom_sf"/>
</dbReference>
<feature type="compositionally biased region" description="Low complexity" evidence="1">
    <location>
        <begin position="199"/>
        <end position="246"/>
    </location>
</feature>
<accession>A0AAQ3TY85</accession>
<keyword evidence="4" id="KW-1185">Reference proteome</keyword>
<dbReference type="PANTHER" id="PTHR32382:SF52">
    <property type="entry name" value="FAS1 DOMAIN-CONTAINING PROTEIN"/>
    <property type="match status" value="1"/>
</dbReference>
<name>A0AAQ3TY85_PASNO</name>
<evidence type="ECO:0000256" key="1">
    <source>
        <dbReference type="SAM" id="MobiDB-lite"/>
    </source>
</evidence>
<dbReference type="SUPFAM" id="SSF82153">
    <property type="entry name" value="FAS1 domain"/>
    <property type="match status" value="1"/>
</dbReference>
<sequence>MPLARVVAAATAVLLLVLGTSPSSCHGASTHNITEILAKRSDFTEFSAALSSTSAAAEIDGHQTVTVLAVNNTVMAQLKALQLQPKDLQRVIYLQVLFDYFDAAKLRSIQESPVHVTSLYQASGKAQGSAGMEDVTVLRGGRVAFSLSDHPSDAPPPPAAFYQKSILETPYDIAVLQVSALVGAPAPTLPLAPAPASPPAHATAAAAPAPAPASSSSPSHAPAAPAPAPASSSSPPHAPAAAAPAPVSSPPAPALAPVVAPASPPTPRRRPAPSPEADTPAPAPDADNQPPADQKNNGARDTASWSLGAAAIVLLLW</sequence>
<keyword evidence="2" id="KW-0732">Signal</keyword>
<dbReference type="AlphaFoldDB" id="A0AAQ3TY85"/>
<organism evidence="3 4">
    <name type="scientific">Paspalum notatum var. saurae</name>
    <dbReference type="NCBI Taxonomy" id="547442"/>
    <lineage>
        <taxon>Eukaryota</taxon>
        <taxon>Viridiplantae</taxon>
        <taxon>Streptophyta</taxon>
        <taxon>Embryophyta</taxon>
        <taxon>Tracheophyta</taxon>
        <taxon>Spermatophyta</taxon>
        <taxon>Magnoliopsida</taxon>
        <taxon>Liliopsida</taxon>
        <taxon>Poales</taxon>
        <taxon>Poaceae</taxon>
        <taxon>PACMAD clade</taxon>
        <taxon>Panicoideae</taxon>
        <taxon>Andropogonodae</taxon>
        <taxon>Paspaleae</taxon>
        <taxon>Paspalinae</taxon>
        <taxon>Paspalum</taxon>
    </lineage>
</organism>
<evidence type="ECO:0008006" key="5">
    <source>
        <dbReference type="Google" id="ProtNLM"/>
    </source>
</evidence>
<evidence type="ECO:0000313" key="3">
    <source>
        <dbReference type="EMBL" id="WVZ81544.1"/>
    </source>
</evidence>
<gene>
    <name evidence="3" type="ORF">U9M48_028910</name>
</gene>
<feature type="compositionally biased region" description="Polar residues" evidence="1">
    <location>
        <begin position="294"/>
        <end position="303"/>
    </location>
</feature>
<dbReference type="GO" id="GO:0005886">
    <property type="term" value="C:plasma membrane"/>
    <property type="evidence" value="ECO:0007669"/>
    <property type="project" value="TreeGrafter"/>
</dbReference>
<feature type="chain" id="PRO_5042985887" description="FAS1 domain-containing protein" evidence="2">
    <location>
        <begin position="28"/>
        <end position="317"/>
    </location>
</feature>
<feature type="region of interest" description="Disordered" evidence="1">
    <location>
        <begin position="193"/>
        <end position="303"/>
    </location>
</feature>